<protein>
    <recommendedName>
        <fullName evidence="3">Urease accessory protein UreD</fullName>
    </recommendedName>
</protein>
<dbReference type="HAMAP" id="MF_01384">
    <property type="entry name" value="UreD"/>
    <property type="match status" value="1"/>
</dbReference>
<evidence type="ECO:0000313" key="4">
    <source>
        <dbReference type="EMBL" id="GGF20735.1"/>
    </source>
</evidence>
<comment type="caution">
    <text evidence="4">The sequence shown here is derived from an EMBL/GenBank/DDBJ whole genome shotgun (WGS) entry which is preliminary data.</text>
</comment>
<dbReference type="PANTHER" id="PTHR33643:SF1">
    <property type="entry name" value="UREASE ACCESSORY PROTEIN D"/>
    <property type="match status" value="1"/>
</dbReference>
<evidence type="ECO:0000256" key="1">
    <source>
        <dbReference type="ARBA" id="ARBA00007177"/>
    </source>
</evidence>
<dbReference type="GO" id="GO:0005737">
    <property type="term" value="C:cytoplasm"/>
    <property type="evidence" value="ECO:0007669"/>
    <property type="project" value="UniProtKB-SubCell"/>
</dbReference>
<dbReference type="EMBL" id="BMJQ01000007">
    <property type="protein sequence ID" value="GGF20735.1"/>
    <property type="molecule type" value="Genomic_DNA"/>
</dbReference>
<dbReference type="Proteomes" id="UP000646365">
    <property type="component" value="Unassembled WGS sequence"/>
</dbReference>
<proteinExistence type="inferred from homology"/>
<comment type="function">
    <text evidence="3">Required for maturation of urease via the functional incorporation of the urease nickel metallocenter.</text>
</comment>
<dbReference type="RefSeq" id="WP_189046847.1">
    <property type="nucleotide sequence ID" value="NZ_BMJQ01000007.1"/>
</dbReference>
<evidence type="ECO:0000256" key="2">
    <source>
        <dbReference type="ARBA" id="ARBA00023186"/>
    </source>
</evidence>
<dbReference type="AlphaFoldDB" id="A0A8J3E3Q4"/>
<keyword evidence="3" id="KW-0963">Cytoplasm</keyword>
<keyword evidence="5" id="KW-1185">Reference proteome</keyword>
<comment type="subcellular location">
    <subcellularLocation>
        <location evidence="3">Cytoplasm</location>
    </subcellularLocation>
</comment>
<dbReference type="GO" id="GO:0016151">
    <property type="term" value="F:nickel cation binding"/>
    <property type="evidence" value="ECO:0007669"/>
    <property type="project" value="UniProtKB-UniRule"/>
</dbReference>
<gene>
    <name evidence="3 4" type="primary">ureD</name>
    <name evidence="4" type="ORF">GCM10011611_28520</name>
</gene>
<keyword evidence="3" id="KW-0996">Nickel insertion</keyword>
<comment type="subunit">
    <text evidence="3">UreD, UreF and UreG form a complex that acts as a GTP-hydrolysis-dependent molecular chaperone, activating the urease apoprotein by helping to assemble the nickel containing metallocenter of UreC. The UreE protein probably delivers the nickel.</text>
</comment>
<evidence type="ECO:0000256" key="3">
    <source>
        <dbReference type="HAMAP-Rule" id="MF_01384"/>
    </source>
</evidence>
<dbReference type="InterPro" id="IPR002669">
    <property type="entry name" value="UreD"/>
</dbReference>
<accession>A0A8J3E3Q4</accession>
<reference evidence="4" key="2">
    <citation type="submission" date="2020-09" db="EMBL/GenBank/DDBJ databases">
        <authorList>
            <person name="Sun Q."/>
            <person name="Zhou Y."/>
        </authorList>
    </citation>
    <scope>NUCLEOTIDE SEQUENCE</scope>
    <source>
        <strain evidence="4">CGMCC 1.15725</strain>
    </source>
</reference>
<dbReference type="PANTHER" id="PTHR33643">
    <property type="entry name" value="UREASE ACCESSORY PROTEIN D"/>
    <property type="match status" value="1"/>
</dbReference>
<evidence type="ECO:0000313" key="5">
    <source>
        <dbReference type="Proteomes" id="UP000646365"/>
    </source>
</evidence>
<reference evidence="4" key="1">
    <citation type="journal article" date="2014" name="Int. J. Syst. Evol. Microbiol.">
        <title>Complete genome sequence of Corynebacterium casei LMG S-19264T (=DSM 44701T), isolated from a smear-ripened cheese.</title>
        <authorList>
            <consortium name="US DOE Joint Genome Institute (JGI-PGF)"/>
            <person name="Walter F."/>
            <person name="Albersmeier A."/>
            <person name="Kalinowski J."/>
            <person name="Ruckert C."/>
        </authorList>
    </citation>
    <scope>NUCLEOTIDE SEQUENCE</scope>
    <source>
        <strain evidence="4">CGMCC 1.15725</strain>
    </source>
</reference>
<organism evidence="4 5">
    <name type="scientific">Aliidongia dinghuensis</name>
    <dbReference type="NCBI Taxonomy" id="1867774"/>
    <lineage>
        <taxon>Bacteria</taxon>
        <taxon>Pseudomonadati</taxon>
        <taxon>Pseudomonadota</taxon>
        <taxon>Alphaproteobacteria</taxon>
        <taxon>Rhodospirillales</taxon>
        <taxon>Dongiaceae</taxon>
        <taxon>Aliidongia</taxon>
    </lineage>
</organism>
<dbReference type="Pfam" id="PF01774">
    <property type="entry name" value="UreD"/>
    <property type="match status" value="1"/>
</dbReference>
<sequence length="296" mass="30986">MPDASSALDAPALDATALERADGAARLDWVQDGLQTRIGALYQRAPARVLFPAPAPDRPAEAVLVNTAGGIAGGDRIQVEICAGTGTTALVTTAAAEKIYRARPLDAAARLETRVEVAAGAWFEWLPQETILYDGARLDRRLAFALAPGARLLAAETVLFGRAAHGEQMRHGQLLDSWALRIDGRLVWADRLRLDGDITAALGRPFGFGGAVGLTTIVHAGPDAASFLPQAREIAAAAGARGAGAEGAATLVNGVLLLRFLSRDGARLRQAAATAAMTLRHEITGLARTPPGVWRT</sequence>
<keyword evidence="2 3" id="KW-0143">Chaperone</keyword>
<name>A0A8J3E3Q4_9PROT</name>
<comment type="similarity">
    <text evidence="1 3">Belongs to the UreD family.</text>
</comment>